<dbReference type="AlphaFoldDB" id="A0A2J8A5M5"/>
<dbReference type="Proteomes" id="UP000236333">
    <property type="component" value="Unassembled WGS sequence"/>
</dbReference>
<keyword evidence="3" id="KW-1185">Reference proteome</keyword>
<feature type="region of interest" description="Disordered" evidence="1">
    <location>
        <begin position="170"/>
        <end position="213"/>
    </location>
</feature>
<protein>
    <submittedName>
        <fullName evidence="2">Uncharacterized protein</fullName>
    </submittedName>
</protein>
<feature type="region of interest" description="Disordered" evidence="1">
    <location>
        <begin position="533"/>
        <end position="560"/>
    </location>
</feature>
<feature type="compositionally biased region" description="Low complexity" evidence="1">
    <location>
        <begin position="275"/>
        <end position="284"/>
    </location>
</feature>
<feature type="region of interest" description="Disordered" evidence="1">
    <location>
        <begin position="275"/>
        <end position="297"/>
    </location>
</feature>
<sequence length="560" mass="56838">MTSMATETSLRAAIVAAAAWGLAYAYAELCRRRYADGASKRKALTYPWLVEEFPIFGEGSGYEERVLATSGLQVEVVAETCTPDARAKATGRDAKDRRLRRWADSELQADSSGAWGLNAAAGARSDSAGGSPLSQSDQELSDCDERIASLFALMTNIMFSPADQRRDCCCSSRPPRPASHDGSPPPPRGRCPQCGGPSAGSPSPGAGAAQASSPCPAAARGFERCRVRSNLSFNAEEMEDEAAGAGGEDQGYACGSAPCEGRYVLRTCLTSTSIYSGGSSSSRGSGAGLDPHAAADSEHARLGRWAVTAYLQERKQGRPPLPPTCTALTPVPSGVGRPSVVCDLDGDSQLQGLEQWGAAAPQTPPPAPATPDLIPPGAAVLLTPAPAESPIASEAASASEGVSLEGGLGPRDLALAAGSPAASSRRVLLRQISGDVLGADEACSRPSSYAWATPAAALRGVGPSSSSSPPASPGSVSRASLASASTTASAASASSSTSRASVGARAAHSASANKAAAEAAAKLGRRRLAREQAQLMASSAGSEGFMRATAASVARSTKSQ</sequence>
<feature type="region of interest" description="Disordered" evidence="1">
    <location>
        <begin position="458"/>
        <end position="479"/>
    </location>
</feature>
<feature type="compositionally biased region" description="Low complexity" evidence="1">
    <location>
        <begin position="190"/>
        <end position="213"/>
    </location>
</feature>
<comment type="caution">
    <text evidence="2">The sequence shown here is derived from an EMBL/GenBank/DDBJ whole genome shotgun (WGS) entry which is preliminary data.</text>
</comment>
<feature type="region of interest" description="Disordered" evidence="1">
    <location>
        <begin position="358"/>
        <end position="378"/>
    </location>
</feature>
<organism evidence="2 3">
    <name type="scientific">Tetrabaena socialis</name>
    <dbReference type="NCBI Taxonomy" id="47790"/>
    <lineage>
        <taxon>Eukaryota</taxon>
        <taxon>Viridiplantae</taxon>
        <taxon>Chlorophyta</taxon>
        <taxon>core chlorophytes</taxon>
        <taxon>Chlorophyceae</taxon>
        <taxon>CS clade</taxon>
        <taxon>Chlamydomonadales</taxon>
        <taxon>Tetrabaenaceae</taxon>
        <taxon>Tetrabaena</taxon>
    </lineage>
</organism>
<feature type="compositionally biased region" description="Low complexity" evidence="1">
    <location>
        <begin position="459"/>
        <end position="479"/>
    </location>
</feature>
<gene>
    <name evidence="2" type="ORF">TSOC_005691</name>
</gene>
<name>A0A2J8A5M5_9CHLO</name>
<evidence type="ECO:0000256" key="1">
    <source>
        <dbReference type="SAM" id="MobiDB-lite"/>
    </source>
</evidence>
<evidence type="ECO:0000313" key="2">
    <source>
        <dbReference type="EMBL" id="PNH07803.1"/>
    </source>
</evidence>
<dbReference type="EMBL" id="PGGS01000160">
    <property type="protein sequence ID" value="PNH07803.1"/>
    <property type="molecule type" value="Genomic_DNA"/>
</dbReference>
<evidence type="ECO:0000313" key="3">
    <source>
        <dbReference type="Proteomes" id="UP000236333"/>
    </source>
</evidence>
<accession>A0A2J8A5M5</accession>
<proteinExistence type="predicted"/>
<reference evidence="2 3" key="1">
    <citation type="journal article" date="2017" name="Mol. Biol. Evol.">
        <title>The 4-celled Tetrabaena socialis nuclear genome reveals the essential components for genetic control of cell number at the origin of multicellularity in the volvocine lineage.</title>
        <authorList>
            <person name="Featherston J."/>
            <person name="Arakaki Y."/>
            <person name="Hanschen E.R."/>
            <person name="Ferris P.J."/>
            <person name="Michod R.E."/>
            <person name="Olson B.J.S.C."/>
            <person name="Nozaki H."/>
            <person name="Durand P.M."/>
        </authorList>
    </citation>
    <scope>NUCLEOTIDE SEQUENCE [LARGE SCALE GENOMIC DNA]</scope>
    <source>
        <strain evidence="2 3">NIES-571</strain>
    </source>
</reference>